<dbReference type="STRING" id="1586267.GCA_001418685_02015"/>
<sequence length="139" mass="16108">MEIEKRTNEIFKQHPEANILYVTKDGQIFFSKFKAERNNKNKGFTEDPQEFFREGYTPENGEDLDEMGILLEETLQENKTLKDANAELVESIKILENVKSEFENVSKEKDALQAETQELKTALEALQTELNKFSKTAKK</sequence>
<gene>
    <name evidence="2" type="ORF">Ga0061079_11717</name>
</gene>
<evidence type="ECO:0000256" key="1">
    <source>
        <dbReference type="SAM" id="Coils"/>
    </source>
</evidence>
<evidence type="ECO:0000313" key="3">
    <source>
        <dbReference type="Proteomes" id="UP000182761"/>
    </source>
</evidence>
<proteinExistence type="predicted"/>
<feature type="coiled-coil region" evidence="1">
    <location>
        <begin position="71"/>
        <end position="136"/>
    </location>
</feature>
<accession>A0A0X3APT6</accession>
<dbReference type="Proteomes" id="UP000182761">
    <property type="component" value="Unassembled WGS sequence"/>
</dbReference>
<organism evidence="2 3">
    <name type="scientific">Apibacter mensalis</name>
    <dbReference type="NCBI Taxonomy" id="1586267"/>
    <lineage>
        <taxon>Bacteria</taxon>
        <taxon>Pseudomonadati</taxon>
        <taxon>Bacteroidota</taxon>
        <taxon>Flavobacteriia</taxon>
        <taxon>Flavobacteriales</taxon>
        <taxon>Weeksellaceae</taxon>
        <taxon>Apibacter</taxon>
    </lineage>
</organism>
<keyword evidence="1" id="KW-0175">Coiled coil</keyword>
<evidence type="ECO:0000313" key="2">
    <source>
        <dbReference type="EMBL" id="CVK17149.1"/>
    </source>
</evidence>
<dbReference type="AlphaFoldDB" id="A0A0X3APT6"/>
<reference evidence="2 3" key="1">
    <citation type="submission" date="2016-01" db="EMBL/GenBank/DDBJ databases">
        <authorList>
            <person name="McClelland M."/>
            <person name="Jain A."/>
            <person name="Saraogi P."/>
            <person name="Mendelson R."/>
            <person name="Westerman R."/>
            <person name="SanMiguel P."/>
            <person name="Csonka L."/>
        </authorList>
    </citation>
    <scope>NUCLEOTIDE SEQUENCE [LARGE SCALE GENOMIC DNA]</scope>
    <source>
        <strain evidence="2 3">R-53146</strain>
    </source>
</reference>
<name>A0A0X3APT6_9FLAO</name>
<protein>
    <submittedName>
        <fullName evidence="2">Uncharacterized protein</fullName>
    </submittedName>
</protein>
<dbReference type="EMBL" id="FCOR01000017">
    <property type="protein sequence ID" value="CVK17149.1"/>
    <property type="molecule type" value="Genomic_DNA"/>
</dbReference>
<keyword evidence="3" id="KW-1185">Reference proteome</keyword>